<dbReference type="PATRIC" id="fig|1162668.3.peg.94"/>
<dbReference type="EMBL" id="AP012342">
    <property type="protein sequence ID" value="BAM05810.1"/>
    <property type="molecule type" value="Genomic_DNA"/>
</dbReference>
<reference evidence="3 4" key="1">
    <citation type="journal article" date="2012" name="J. Bacteriol.">
        <title>Complete Genome Sequence of Leptospirillum ferrooxidans Strain C2-3, Isolated from a Fresh Volcanic Ash Deposit on the Island of Miyake, Japan.</title>
        <authorList>
            <person name="Fujimura R."/>
            <person name="Sato Y."/>
            <person name="Nishizawa T."/>
            <person name="Oshima K."/>
            <person name="Kim S.-W."/>
            <person name="Hattori M."/>
            <person name="Kamijo T."/>
            <person name="Ohta H."/>
        </authorList>
    </citation>
    <scope>NUCLEOTIDE SEQUENCE [LARGE SCALE GENOMIC DNA]</scope>
    <source>
        <strain evidence="3 4">C2-3</strain>
    </source>
</reference>
<reference evidence="4" key="2">
    <citation type="submission" date="2012-03" db="EMBL/GenBank/DDBJ databases">
        <title>The complete genome sequence of the pioneer microbe on fresh volcanic deposit, Leptospirillum ferrooxidans strain C2-3.</title>
        <authorList>
            <person name="Fujimura R."/>
            <person name="Sato Y."/>
            <person name="Nishizawa T."/>
            <person name="Nanba K."/>
            <person name="Oshima K."/>
            <person name="Hattori M."/>
            <person name="Kamijo T."/>
            <person name="Ohta H."/>
        </authorList>
    </citation>
    <scope>NUCLEOTIDE SEQUENCE [LARGE SCALE GENOMIC DNA]</scope>
    <source>
        <strain evidence="4">C2-3</strain>
    </source>
</reference>
<dbReference type="eggNOG" id="COG3439">
    <property type="taxonomic scope" value="Bacteria"/>
</dbReference>
<dbReference type="InterPro" id="IPR005180">
    <property type="entry name" value="DUF302"/>
</dbReference>
<proteinExistence type="predicted"/>
<accession>I0IKL1</accession>
<dbReference type="Gene3D" id="3.30.310.70">
    <property type="entry name" value="TT1751-like domain"/>
    <property type="match status" value="1"/>
</dbReference>
<organism evidence="3 4">
    <name type="scientific">Leptospirillum ferrooxidans (strain C2-3)</name>
    <dbReference type="NCBI Taxonomy" id="1162668"/>
    <lineage>
        <taxon>Bacteria</taxon>
        <taxon>Pseudomonadati</taxon>
        <taxon>Nitrospirota</taxon>
        <taxon>Nitrospiria</taxon>
        <taxon>Nitrospirales</taxon>
        <taxon>Nitrospiraceae</taxon>
        <taxon>Leptospirillum</taxon>
    </lineage>
</organism>
<gene>
    <name evidence="3" type="ordered locus">LFE_0081</name>
</gene>
<dbReference type="RefSeq" id="WP_014448305.1">
    <property type="nucleotide sequence ID" value="NC_017094.1"/>
</dbReference>
<evidence type="ECO:0000259" key="2">
    <source>
        <dbReference type="Pfam" id="PF03625"/>
    </source>
</evidence>
<dbReference type="STRING" id="1162668.LFE_0081"/>
<dbReference type="PANTHER" id="PTHR38342:SF2">
    <property type="entry name" value="INNER MEMBRANE OR EXPORTED"/>
    <property type="match status" value="1"/>
</dbReference>
<keyword evidence="4" id="KW-1185">Reference proteome</keyword>
<evidence type="ECO:0000256" key="1">
    <source>
        <dbReference type="SAM" id="SignalP"/>
    </source>
</evidence>
<dbReference type="Proteomes" id="UP000007382">
    <property type="component" value="Chromosome"/>
</dbReference>
<dbReference type="HOGENOM" id="CLU_1718361_0_0_0"/>
<dbReference type="OrthoDB" id="5827953at2"/>
<dbReference type="AlphaFoldDB" id="I0IKL1"/>
<protein>
    <recommendedName>
        <fullName evidence="2">DUF302 domain-containing protein</fullName>
    </recommendedName>
</protein>
<feature type="signal peptide" evidence="1">
    <location>
        <begin position="1"/>
        <end position="26"/>
    </location>
</feature>
<keyword evidence="1" id="KW-0732">Signal</keyword>
<sequence>MKIFSRMLVPAIVVFLAMGFSGLSKASAAESRLVSVTTHGSFNQTVSMFKKLVAKNGMMVLGMLNQGKVMGMTGLKLRSETFFVGNPTMGKKLFSAQKGVGVLIPVRVNIYVNNDGKTIVSYLLPSKELGAFHDPMLVKMGMMLDKNLAMMTGMLK</sequence>
<feature type="chain" id="PRO_5003629778" description="DUF302 domain-containing protein" evidence="1">
    <location>
        <begin position="27"/>
        <end position="156"/>
    </location>
</feature>
<dbReference type="PANTHER" id="PTHR38342">
    <property type="entry name" value="SLR5037 PROTEIN"/>
    <property type="match status" value="1"/>
</dbReference>
<evidence type="ECO:0000313" key="3">
    <source>
        <dbReference type="EMBL" id="BAM05810.1"/>
    </source>
</evidence>
<dbReference type="Pfam" id="PF03625">
    <property type="entry name" value="DUF302"/>
    <property type="match status" value="1"/>
</dbReference>
<feature type="domain" description="DUF302" evidence="2">
    <location>
        <begin position="77"/>
        <end position="125"/>
    </location>
</feature>
<dbReference type="SUPFAM" id="SSF103247">
    <property type="entry name" value="TT1751-like"/>
    <property type="match status" value="1"/>
</dbReference>
<dbReference type="KEGG" id="lfc:LFE_0081"/>
<name>I0IKL1_LEPFC</name>
<dbReference type="InterPro" id="IPR035923">
    <property type="entry name" value="TT1751-like_sf"/>
</dbReference>
<evidence type="ECO:0000313" key="4">
    <source>
        <dbReference type="Proteomes" id="UP000007382"/>
    </source>
</evidence>
<dbReference type="CDD" id="cd14797">
    <property type="entry name" value="DUF302"/>
    <property type="match status" value="1"/>
</dbReference>